<dbReference type="Proteomes" id="UP001271007">
    <property type="component" value="Unassembled WGS sequence"/>
</dbReference>
<dbReference type="EMBL" id="JAWDJX010000023">
    <property type="protein sequence ID" value="KAK3051959.1"/>
    <property type="molecule type" value="Genomic_DNA"/>
</dbReference>
<proteinExistence type="predicted"/>
<gene>
    <name evidence="2" type="ORF">LTR09_006913</name>
</gene>
<dbReference type="AlphaFoldDB" id="A0AAJ0GBI1"/>
<evidence type="ECO:0000313" key="3">
    <source>
        <dbReference type="Proteomes" id="UP001271007"/>
    </source>
</evidence>
<dbReference type="InterPro" id="IPR025444">
    <property type="entry name" value="Monooxy_af470"/>
</dbReference>
<name>A0AAJ0GBI1_9PEZI</name>
<evidence type="ECO:0000256" key="1">
    <source>
        <dbReference type="SAM" id="MobiDB-lite"/>
    </source>
</evidence>
<keyword evidence="3" id="KW-1185">Reference proteome</keyword>
<dbReference type="Pfam" id="PF13826">
    <property type="entry name" value="Monooxy_af470-like"/>
    <property type="match status" value="1"/>
</dbReference>
<organism evidence="2 3">
    <name type="scientific">Extremus antarcticus</name>
    <dbReference type="NCBI Taxonomy" id="702011"/>
    <lineage>
        <taxon>Eukaryota</taxon>
        <taxon>Fungi</taxon>
        <taxon>Dikarya</taxon>
        <taxon>Ascomycota</taxon>
        <taxon>Pezizomycotina</taxon>
        <taxon>Dothideomycetes</taxon>
        <taxon>Dothideomycetidae</taxon>
        <taxon>Mycosphaerellales</taxon>
        <taxon>Extremaceae</taxon>
        <taxon>Extremus</taxon>
    </lineage>
</organism>
<feature type="region of interest" description="Disordered" evidence="1">
    <location>
        <begin position="1"/>
        <end position="32"/>
    </location>
</feature>
<sequence length="261" mass="29321">MGRSQYSPGQLRTHNMAVLSRPRTRSTDAGRWSTCNHASSSDFDLQGVRYRAPVDRNHKEQTSTVIPDSEGKYGSKPSNQDLVVFLIGARYNHPLGLFSPHAFTVGNAFVDMVTNLDKHAEEFGYLGATSWQSTSAAANNELMIVCYFKNVEGLHKFALSDYHMPTWNWWNSKVREMPHISIYHETYHVPAGNWESIHINSKLSGLGSVSFKMPEEGTGKEVYQHPIVDASKGLLKTSAGRMARSDAKEHENKIDVDPYDM</sequence>
<feature type="region of interest" description="Disordered" evidence="1">
    <location>
        <begin position="240"/>
        <end position="261"/>
    </location>
</feature>
<evidence type="ECO:0000313" key="2">
    <source>
        <dbReference type="EMBL" id="KAK3051959.1"/>
    </source>
</evidence>
<dbReference type="SUPFAM" id="SSF54909">
    <property type="entry name" value="Dimeric alpha+beta barrel"/>
    <property type="match status" value="1"/>
</dbReference>
<protein>
    <submittedName>
        <fullName evidence="2">Uncharacterized protein</fullName>
    </submittedName>
</protein>
<accession>A0AAJ0GBI1</accession>
<feature type="compositionally biased region" description="Polar residues" evidence="1">
    <location>
        <begin position="1"/>
        <end position="13"/>
    </location>
</feature>
<feature type="compositionally biased region" description="Basic and acidic residues" evidence="1">
    <location>
        <begin position="243"/>
        <end position="261"/>
    </location>
</feature>
<reference evidence="2" key="1">
    <citation type="submission" date="2023-04" db="EMBL/GenBank/DDBJ databases">
        <title>Black Yeasts Isolated from many extreme environments.</title>
        <authorList>
            <person name="Coleine C."/>
            <person name="Stajich J.E."/>
            <person name="Selbmann L."/>
        </authorList>
    </citation>
    <scope>NUCLEOTIDE SEQUENCE</scope>
    <source>
        <strain evidence="2">CCFEE 5312</strain>
    </source>
</reference>
<comment type="caution">
    <text evidence="2">The sequence shown here is derived from an EMBL/GenBank/DDBJ whole genome shotgun (WGS) entry which is preliminary data.</text>
</comment>
<dbReference type="InterPro" id="IPR011008">
    <property type="entry name" value="Dimeric_a/b-barrel"/>
</dbReference>